<proteinExistence type="predicted"/>
<evidence type="ECO:0008006" key="4">
    <source>
        <dbReference type="Google" id="ProtNLM"/>
    </source>
</evidence>
<organism evidence="2 3">
    <name type="scientific">Lentzea alba</name>
    <dbReference type="NCBI Taxonomy" id="2714351"/>
    <lineage>
        <taxon>Bacteria</taxon>
        <taxon>Bacillati</taxon>
        <taxon>Actinomycetota</taxon>
        <taxon>Actinomycetes</taxon>
        <taxon>Pseudonocardiales</taxon>
        <taxon>Pseudonocardiaceae</taxon>
        <taxon>Lentzea</taxon>
    </lineage>
</organism>
<evidence type="ECO:0000313" key="3">
    <source>
        <dbReference type="Proteomes" id="UP000481360"/>
    </source>
</evidence>
<name>A0A7C9RWH0_9PSEU</name>
<dbReference type="Proteomes" id="UP000481360">
    <property type="component" value="Unassembled WGS sequence"/>
</dbReference>
<accession>A0A7C9RWH0</accession>
<evidence type="ECO:0000256" key="1">
    <source>
        <dbReference type="SAM" id="Coils"/>
    </source>
</evidence>
<feature type="coiled-coil region" evidence="1">
    <location>
        <begin position="169"/>
        <end position="203"/>
    </location>
</feature>
<evidence type="ECO:0000313" key="2">
    <source>
        <dbReference type="EMBL" id="NGY64609.1"/>
    </source>
</evidence>
<dbReference type="EMBL" id="JAAMPJ010000013">
    <property type="protein sequence ID" value="NGY64609.1"/>
    <property type="molecule type" value="Genomic_DNA"/>
</dbReference>
<gene>
    <name evidence="2" type="ORF">G7043_37430</name>
</gene>
<keyword evidence="1" id="KW-0175">Coiled coil</keyword>
<dbReference type="RefSeq" id="WP_166053420.1">
    <property type="nucleotide sequence ID" value="NZ_JAAMPJ010000013.1"/>
</dbReference>
<reference evidence="2 3" key="1">
    <citation type="submission" date="2020-03" db="EMBL/GenBank/DDBJ databases">
        <title>Isolation and identification of active actinomycetes.</title>
        <authorList>
            <person name="Sun X."/>
        </authorList>
    </citation>
    <scope>NUCLEOTIDE SEQUENCE [LARGE SCALE GENOMIC DNA]</scope>
    <source>
        <strain evidence="2 3">NEAU-D13</strain>
    </source>
</reference>
<keyword evidence="3" id="KW-1185">Reference proteome</keyword>
<protein>
    <recommendedName>
        <fullName evidence="4">Myb-like DNA-binding domain-containing protein</fullName>
    </recommendedName>
</protein>
<comment type="caution">
    <text evidence="2">The sequence shown here is derived from an EMBL/GenBank/DDBJ whole genome shotgun (WGS) entry which is preliminary data.</text>
</comment>
<dbReference type="AlphaFoldDB" id="A0A7C9RWH0"/>
<sequence length="208" mass="24486">MPDENESLSALRMMPWARESVDQAERVLIESVMDSGWTWEQLGAEYGERSKQAMQQHYKRRGGQRSWSKRTGAEPVDVESVRYAITRLLSNFRATDEALTRTMRDASWNEKKPEEEAERRRSWVERLNDSMDGLHDFINNRLGHVPRWDVRLVPGDRTKIHDDHAEVDRAQVEEFRAETERALERLRQHRDEVDATIAELTRRQAELS</sequence>